<feature type="region of interest" description="Disordered" evidence="1">
    <location>
        <begin position="129"/>
        <end position="157"/>
    </location>
</feature>
<organism evidence="2 3">
    <name type="scientific">Setaria viridis</name>
    <name type="common">Green bristlegrass</name>
    <name type="synonym">Setaria italica subsp. viridis</name>
    <dbReference type="NCBI Taxonomy" id="4556"/>
    <lineage>
        <taxon>Eukaryota</taxon>
        <taxon>Viridiplantae</taxon>
        <taxon>Streptophyta</taxon>
        <taxon>Embryophyta</taxon>
        <taxon>Tracheophyta</taxon>
        <taxon>Spermatophyta</taxon>
        <taxon>Magnoliopsida</taxon>
        <taxon>Liliopsida</taxon>
        <taxon>Poales</taxon>
        <taxon>Poaceae</taxon>
        <taxon>PACMAD clade</taxon>
        <taxon>Panicoideae</taxon>
        <taxon>Panicodae</taxon>
        <taxon>Paniceae</taxon>
        <taxon>Cenchrinae</taxon>
        <taxon>Setaria</taxon>
    </lineage>
</organism>
<evidence type="ECO:0000313" key="2">
    <source>
        <dbReference type="EMBL" id="TKW14672.1"/>
    </source>
</evidence>
<evidence type="ECO:0000256" key="1">
    <source>
        <dbReference type="SAM" id="MobiDB-lite"/>
    </source>
</evidence>
<protein>
    <submittedName>
        <fullName evidence="2">Uncharacterized protein</fullName>
    </submittedName>
</protein>
<evidence type="ECO:0000313" key="3">
    <source>
        <dbReference type="Proteomes" id="UP000298652"/>
    </source>
</evidence>
<feature type="region of interest" description="Disordered" evidence="1">
    <location>
        <begin position="70"/>
        <end position="94"/>
    </location>
</feature>
<accession>A0A4U6UH12</accession>
<reference evidence="2" key="1">
    <citation type="submission" date="2019-03" db="EMBL/GenBank/DDBJ databases">
        <title>WGS assembly of Setaria viridis.</title>
        <authorList>
            <person name="Huang P."/>
            <person name="Jenkins J."/>
            <person name="Grimwood J."/>
            <person name="Barry K."/>
            <person name="Healey A."/>
            <person name="Mamidi S."/>
            <person name="Sreedasyam A."/>
            <person name="Shu S."/>
            <person name="Feldman M."/>
            <person name="Wu J."/>
            <person name="Yu Y."/>
            <person name="Chen C."/>
            <person name="Johnson J."/>
            <person name="Rokhsar D."/>
            <person name="Baxter I."/>
            <person name="Schmutz J."/>
            <person name="Brutnell T."/>
            <person name="Kellogg E."/>
        </authorList>
    </citation>
    <scope>NUCLEOTIDE SEQUENCE [LARGE SCALE GENOMIC DNA]</scope>
</reference>
<dbReference type="EMBL" id="CM016556">
    <property type="protein sequence ID" value="TKW14672.1"/>
    <property type="molecule type" value="Genomic_DNA"/>
</dbReference>
<proteinExistence type="predicted"/>
<keyword evidence="3" id="KW-1185">Reference proteome</keyword>
<feature type="region of interest" description="Disordered" evidence="1">
    <location>
        <begin position="1"/>
        <end position="46"/>
    </location>
</feature>
<sequence length="167" mass="18270">MPPIFSVAPPQSRRPGPHYATIPPSPTQTTAATAPFPPCQSSAPDNLLLRARPRDRSRLSSHLCALVSSTVSPVTSIRSTARRRPPPPNLNHRQNRACAAPSLVPNDRHLLLPDPKLHLKDEGKLPTLFLPRPTPSVRPTLVPSRPTLSVSPTLSPPRPRARLYLFP</sequence>
<name>A0A4U6UH12_SETVI</name>
<gene>
    <name evidence="2" type="ORF">SEVIR_5G182000v2</name>
</gene>
<dbReference type="Gramene" id="TKW14672">
    <property type="protein sequence ID" value="TKW14672"/>
    <property type="gene ID" value="SEVIR_5G182000v2"/>
</dbReference>
<feature type="compositionally biased region" description="Low complexity" evidence="1">
    <location>
        <begin position="141"/>
        <end position="153"/>
    </location>
</feature>
<dbReference type="Proteomes" id="UP000298652">
    <property type="component" value="Chromosome 5"/>
</dbReference>
<dbReference type="AlphaFoldDB" id="A0A4U6UH12"/>
<feature type="compositionally biased region" description="Polar residues" evidence="1">
    <location>
        <begin position="70"/>
        <end position="79"/>
    </location>
</feature>